<keyword evidence="3 8" id="KW-0540">Nuclease</keyword>
<evidence type="ECO:0000256" key="4">
    <source>
        <dbReference type="ARBA" id="ARBA00022723"/>
    </source>
</evidence>
<dbReference type="GO" id="GO:0001682">
    <property type="term" value="P:tRNA 5'-leader removal"/>
    <property type="evidence" value="ECO:0007669"/>
    <property type="project" value="UniProtKB-UniRule"/>
</dbReference>
<sequence>MARKSSLKKIALERVERLLDFASSIFKRRPDLAHRYAELAWKIKIRYNLRLPRRLKRKFCRKCQSFWVPGETCRVRLRPSSPPHIAITCLKCGHVQRIPYEE</sequence>
<dbReference type="GO" id="GO:0008270">
    <property type="term" value="F:zinc ion binding"/>
    <property type="evidence" value="ECO:0007669"/>
    <property type="project" value="UniProtKB-UniRule"/>
</dbReference>
<comment type="function">
    <text evidence="8">Part of ribonuclease P, a protein complex that generates mature tRNA molecules by cleaving their 5'-ends.</text>
</comment>
<dbReference type="HAMAP" id="MF_00757">
    <property type="entry name" value="RNase_P_4"/>
    <property type="match status" value="1"/>
</dbReference>
<comment type="cofactor">
    <cofactor evidence="8">
        <name>Zn(2+)</name>
        <dbReference type="ChEBI" id="CHEBI:29105"/>
    </cofactor>
    <text evidence="8">Binds 1 zinc ion per subunit.</text>
</comment>
<dbReference type="Gene3D" id="6.20.50.20">
    <property type="match status" value="1"/>
</dbReference>
<dbReference type="Pfam" id="PF04032">
    <property type="entry name" value="Rpr2"/>
    <property type="match status" value="1"/>
</dbReference>
<evidence type="ECO:0000256" key="3">
    <source>
        <dbReference type="ARBA" id="ARBA00022722"/>
    </source>
</evidence>
<comment type="subcellular location">
    <subcellularLocation>
        <location evidence="8">Cytoplasm</location>
    </subcellularLocation>
</comment>
<keyword evidence="1 8" id="KW-0963">Cytoplasm</keyword>
<evidence type="ECO:0000256" key="2">
    <source>
        <dbReference type="ARBA" id="ARBA00022694"/>
    </source>
</evidence>
<organism evidence="9 10">
    <name type="scientific">candidate division MSBL1 archaeon SCGC-AAA259A05</name>
    <dbReference type="NCBI Taxonomy" id="1698259"/>
    <lineage>
        <taxon>Archaea</taxon>
        <taxon>Methanobacteriati</taxon>
        <taxon>Methanobacteriota</taxon>
        <taxon>candidate division MSBL1</taxon>
    </lineage>
</organism>
<dbReference type="EMBL" id="LHXJ01000111">
    <property type="protein sequence ID" value="KXA88929.1"/>
    <property type="molecule type" value="Genomic_DNA"/>
</dbReference>
<dbReference type="GO" id="GO:0004526">
    <property type="term" value="F:ribonuclease P activity"/>
    <property type="evidence" value="ECO:0007669"/>
    <property type="project" value="UniProtKB-UniRule"/>
</dbReference>
<comment type="caution">
    <text evidence="9">The sequence shown here is derived from an EMBL/GenBank/DDBJ whole genome shotgun (WGS) entry which is preliminary data.</text>
</comment>
<dbReference type="Gene3D" id="1.20.5.420">
    <property type="entry name" value="Immunoglobulin FC, subunit C"/>
    <property type="match status" value="1"/>
</dbReference>
<dbReference type="EC" id="3.1.26.5" evidence="8"/>
<keyword evidence="4 8" id="KW-0479">Metal-binding</keyword>
<evidence type="ECO:0000256" key="5">
    <source>
        <dbReference type="ARBA" id="ARBA00022759"/>
    </source>
</evidence>
<comment type="catalytic activity">
    <reaction evidence="8">
        <text>Endonucleolytic cleavage of RNA, removing 5'-extranucleotides from tRNA precursor.</text>
        <dbReference type="EC" id="3.1.26.5"/>
    </reaction>
</comment>
<evidence type="ECO:0000313" key="10">
    <source>
        <dbReference type="Proteomes" id="UP000070163"/>
    </source>
</evidence>
<feature type="binding site" evidence="8">
    <location>
        <position position="60"/>
    </location>
    <ligand>
        <name>Zn(2+)</name>
        <dbReference type="ChEBI" id="CHEBI:29105"/>
    </ligand>
</feature>
<keyword evidence="2 8" id="KW-0819">tRNA processing</keyword>
<dbReference type="Proteomes" id="UP000070163">
    <property type="component" value="Unassembled WGS sequence"/>
</dbReference>
<dbReference type="GO" id="GO:0005737">
    <property type="term" value="C:cytoplasm"/>
    <property type="evidence" value="ECO:0007669"/>
    <property type="project" value="UniProtKB-SubCell"/>
</dbReference>
<feature type="binding site" evidence="8">
    <location>
        <position position="63"/>
    </location>
    <ligand>
        <name>Zn(2+)</name>
        <dbReference type="ChEBI" id="CHEBI:29105"/>
    </ligand>
</feature>
<keyword evidence="10" id="KW-1185">Reference proteome</keyword>
<protein>
    <recommendedName>
        <fullName evidence="8">Ribonuclease P protein component 4</fullName>
        <shortName evidence="8">RNase P component 4</shortName>
        <ecNumber evidence="8">3.1.26.5</ecNumber>
    </recommendedName>
    <alternativeName>
        <fullName evidence="8">Rpp21</fullName>
    </alternativeName>
</protein>
<accession>A0A133U416</accession>
<feature type="binding site" evidence="8">
    <location>
        <position position="89"/>
    </location>
    <ligand>
        <name>Zn(2+)</name>
        <dbReference type="ChEBI" id="CHEBI:29105"/>
    </ligand>
</feature>
<reference evidence="9 10" key="1">
    <citation type="journal article" date="2016" name="Sci. Rep.">
        <title>Metabolic traits of an uncultured archaeal lineage -MSBL1- from brine pools of the Red Sea.</title>
        <authorList>
            <person name="Mwirichia R."/>
            <person name="Alam I."/>
            <person name="Rashid M."/>
            <person name="Vinu M."/>
            <person name="Ba-Alawi W."/>
            <person name="Anthony Kamau A."/>
            <person name="Kamanda Ngugi D."/>
            <person name="Goker M."/>
            <person name="Klenk H.P."/>
            <person name="Bajic V."/>
            <person name="Stingl U."/>
        </authorList>
    </citation>
    <scope>NUCLEOTIDE SEQUENCE [LARGE SCALE GENOMIC DNA]</scope>
    <source>
        <strain evidence="9">SCGC-AAA259A05</strain>
    </source>
</reference>
<keyword evidence="7 8" id="KW-0862">Zinc</keyword>
<dbReference type="GO" id="GO:0030677">
    <property type="term" value="C:ribonuclease P complex"/>
    <property type="evidence" value="ECO:0007669"/>
    <property type="project" value="UniProtKB-UniRule"/>
</dbReference>
<comment type="similarity">
    <text evidence="8">Belongs to the eukaryotic/archaeal RNase P protein component 4 family.</text>
</comment>
<evidence type="ECO:0000256" key="1">
    <source>
        <dbReference type="ARBA" id="ARBA00022490"/>
    </source>
</evidence>
<dbReference type="PANTHER" id="PTHR14742:SF0">
    <property type="entry name" value="RIBONUCLEASE P PROTEIN SUBUNIT P21"/>
    <property type="match status" value="1"/>
</dbReference>
<evidence type="ECO:0000256" key="8">
    <source>
        <dbReference type="HAMAP-Rule" id="MF_00757"/>
    </source>
</evidence>
<keyword evidence="6 8" id="KW-0378">Hydrolase</keyword>
<dbReference type="PIRSF" id="PIRSF004878">
    <property type="entry name" value="RNase_P_4"/>
    <property type="match status" value="1"/>
</dbReference>
<comment type="subunit">
    <text evidence="8">Consists of a catalytic RNA component and at least 4-5 protein subunits.</text>
</comment>
<dbReference type="InterPro" id="IPR016432">
    <property type="entry name" value="RNP4"/>
</dbReference>
<feature type="binding site" evidence="8">
    <location>
        <position position="92"/>
    </location>
    <ligand>
        <name>Zn(2+)</name>
        <dbReference type="ChEBI" id="CHEBI:29105"/>
    </ligand>
</feature>
<keyword evidence="5 8" id="KW-0255">Endonuclease</keyword>
<evidence type="ECO:0000313" key="9">
    <source>
        <dbReference type="EMBL" id="KXA88929.1"/>
    </source>
</evidence>
<name>A0A133U416_9EURY</name>
<dbReference type="PANTHER" id="PTHR14742">
    <property type="entry name" value="RIBONUCLEASE P SUBUNIT P21"/>
    <property type="match status" value="1"/>
</dbReference>
<dbReference type="InterPro" id="IPR007175">
    <property type="entry name" value="Rpr2/Snm1/Rpp21"/>
</dbReference>
<gene>
    <name evidence="8" type="primary">rnp4</name>
    <name evidence="9" type="ORF">AKJ57_06120</name>
</gene>
<dbReference type="AlphaFoldDB" id="A0A133U416"/>
<proteinExistence type="inferred from homology"/>
<evidence type="ECO:0000256" key="7">
    <source>
        <dbReference type="ARBA" id="ARBA00022833"/>
    </source>
</evidence>
<evidence type="ECO:0000256" key="6">
    <source>
        <dbReference type="ARBA" id="ARBA00022801"/>
    </source>
</evidence>